<proteinExistence type="predicted"/>
<dbReference type="Proteomes" id="UP000050761">
    <property type="component" value="Unassembled WGS sequence"/>
</dbReference>
<dbReference type="WBParaSite" id="HPBE_0002479101-mRNA-1">
    <property type="protein sequence ID" value="HPBE_0002479101-mRNA-1"/>
    <property type="gene ID" value="HPBE_0002479101"/>
</dbReference>
<protein>
    <submittedName>
        <fullName evidence="3">Integrase</fullName>
    </submittedName>
</protein>
<name>A0A183GQ21_HELPZ</name>
<gene>
    <name evidence="1" type="ORF">HPBE_LOCUS24790</name>
</gene>
<evidence type="ECO:0000313" key="2">
    <source>
        <dbReference type="Proteomes" id="UP000050761"/>
    </source>
</evidence>
<dbReference type="EMBL" id="UZAH01036852">
    <property type="protein sequence ID" value="VDP47282.1"/>
    <property type="molecule type" value="Genomic_DNA"/>
</dbReference>
<evidence type="ECO:0000313" key="3">
    <source>
        <dbReference type="WBParaSite" id="HPBE_0002479101-mRNA-1"/>
    </source>
</evidence>
<accession>A0A3P8D7N8</accession>
<accession>A0A183GQ21</accession>
<dbReference type="OrthoDB" id="5858827at2759"/>
<sequence length="105" mass="12251">MKAIHFVTFFQNSVTNAAEHGTNDHDLKRLVEDYLERAMRYGMIKTDRKYAKPRMIAATTAPPRTRTFSSRLIHENGFRPSVPWAGGYSSYRRRPQQIVGDFRYP</sequence>
<dbReference type="AlphaFoldDB" id="A0A183GQ21"/>
<keyword evidence="2" id="KW-1185">Reference proteome</keyword>
<evidence type="ECO:0000313" key="1">
    <source>
        <dbReference type="EMBL" id="VDP47282.1"/>
    </source>
</evidence>
<reference evidence="1 2" key="1">
    <citation type="submission" date="2018-11" db="EMBL/GenBank/DDBJ databases">
        <authorList>
            <consortium name="Pathogen Informatics"/>
        </authorList>
    </citation>
    <scope>NUCLEOTIDE SEQUENCE [LARGE SCALE GENOMIC DNA]</scope>
</reference>
<organism evidence="2 3">
    <name type="scientific">Heligmosomoides polygyrus</name>
    <name type="common">Parasitic roundworm</name>
    <dbReference type="NCBI Taxonomy" id="6339"/>
    <lineage>
        <taxon>Eukaryota</taxon>
        <taxon>Metazoa</taxon>
        <taxon>Ecdysozoa</taxon>
        <taxon>Nematoda</taxon>
        <taxon>Chromadorea</taxon>
        <taxon>Rhabditida</taxon>
        <taxon>Rhabditina</taxon>
        <taxon>Rhabditomorpha</taxon>
        <taxon>Strongyloidea</taxon>
        <taxon>Heligmosomidae</taxon>
        <taxon>Heligmosomoides</taxon>
    </lineage>
</organism>
<reference evidence="3" key="2">
    <citation type="submission" date="2019-09" db="UniProtKB">
        <authorList>
            <consortium name="WormBaseParasite"/>
        </authorList>
    </citation>
    <scope>IDENTIFICATION</scope>
</reference>